<dbReference type="InterPro" id="IPR050490">
    <property type="entry name" value="Bact_solute-bd_prot1"/>
</dbReference>
<evidence type="ECO:0000313" key="4">
    <source>
        <dbReference type="Proteomes" id="UP000621560"/>
    </source>
</evidence>
<sequence length="522" mass="58135">MIEKGRRTAGIGLVAGMLVLSACSGGNNGNDKVGDTGGAEANAAANAGANGSEQVSIKIMANFSAADMAASEKPIFDRLEEELNVKLEFIVPPATGYKEQLQLSLVSGDYADLVFFPSETDESFINAVNDGVLVPINEYLDELPNIQAHTYDISWEALETKRDGDIYGVPRTSVARNDGFIVREDWLDNVGIEVPENREVTIDQFTDILRKFTFDDPDGNGKDDTYGFGAFLNGSKLIDPILSSQFGNLGWQKSDGGEFDFMTPMYDRTSDVYKEVLAYTQMAFKEGLVDPDSAVIDRNTSIDRFKRGISGVRYEFAGNAYGAEKGGKELNPETEISYLFIQDREGELKGVSYGTGTWGVWGVTAAAEHPQRTLEVLDWLLSDEGWDMIKFGVEGQHFNMEDGQRVYIDDVESPWRKNIVRRANDGDFFISPSHPSEEREKMRKWVDRSIETVEFSLDQGFIPPASKEPSFQDFKLIWDETITKIMIGELPVDAFDDLLDQWYAKGGQAYVEQMNEYIAGTQ</sequence>
<dbReference type="AlphaFoldDB" id="A0A927BRS7"/>
<dbReference type="PANTHER" id="PTHR43649:SF29">
    <property type="entry name" value="OSMOPROTECTIVE COMPOUNDS-BINDING PROTEIN GGTB"/>
    <property type="match status" value="1"/>
</dbReference>
<reference evidence="3" key="1">
    <citation type="submission" date="2020-09" db="EMBL/GenBank/DDBJ databases">
        <title>A novel bacterium of genus Paenibacillus, isolated from South China Sea.</title>
        <authorList>
            <person name="Huang H."/>
            <person name="Mo K."/>
            <person name="Hu Y."/>
        </authorList>
    </citation>
    <scope>NUCLEOTIDE SEQUENCE</scope>
    <source>
        <strain evidence="3">IB182496</strain>
    </source>
</reference>
<evidence type="ECO:0000256" key="2">
    <source>
        <dbReference type="ARBA" id="ARBA00022448"/>
    </source>
</evidence>
<comment type="caution">
    <text evidence="3">The sequence shown here is derived from an EMBL/GenBank/DDBJ whole genome shotgun (WGS) entry which is preliminary data.</text>
</comment>
<evidence type="ECO:0000313" key="3">
    <source>
        <dbReference type="EMBL" id="MBD2845107.1"/>
    </source>
</evidence>
<dbReference type="Proteomes" id="UP000621560">
    <property type="component" value="Unassembled WGS sequence"/>
</dbReference>
<dbReference type="SUPFAM" id="SSF53850">
    <property type="entry name" value="Periplasmic binding protein-like II"/>
    <property type="match status" value="1"/>
</dbReference>
<dbReference type="InterPro" id="IPR006059">
    <property type="entry name" value="SBP"/>
</dbReference>
<dbReference type="EMBL" id="JACXIZ010000014">
    <property type="protein sequence ID" value="MBD2845107.1"/>
    <property type="molecule type" value="Genomic_DNA"/>
</dbReference>
<gene>
    <name evidence="3" type="ORF">IDH44_07880</name>
</gene>
<evidence type="ECO:0000256" key="1">
    <source>
        <dbReference type="ARBA" id="ARBA00008520"/>
    </source>
</evidence>
<keyword evidence="4" id="KW-1185">Reference proteome</keyword>
<dbReference type="Gene3D" id="3.40.190.10">
    <property type="entry name" value="Periplasmic binding protein-like II"/>
    <property type="match status" value="2"/>
</dbReference>
<keyword evidence="2" id="KW-0813">Transport</keyword>
<proteinExistence type="inferred from homology"/>
<accession>A0A927BRS7</accession>
<organism evidence="3 4">
    <name type="scientific">Paenibacillus sabuli</name>
    <dbReference type="NCBI Taxonomy" id="2772509"/>
    <lineage>
        <taxon>Bacteria</taxon>
        <taxon>Bacillati</taxon>
        <taxon>Bacillota</taxon>
        <taxon>Bacilli</taxon>
        <taxon>Bacillales</taxon>
        <taxon>Paenibacillaceae</taxon>
        <taxon>Paenibacillus</taxon>
    </lineage>
</organism>
<dbReference type="RefSeq" id="WP_190916413.1">
    <property type="nucleotide sequence ID" value="NZ_JACXIZ010000014.1"/>
</dbReference>
<name>A0A927BRS7_9BACL</name>
<dbReference type="Pfam" id="PF01547">
    <property type="entry name" value="SBP_bac_1"/>
    <property type="match status" value="1"/>
</dbReference>
<dbReference type="PANTHER" id="PTHR43649">
    <property type="entry name" value="ARABINOSE-BINDING PROTEIN-RELATED"/>
    <property type="match status" value="1"/>
</dbReference>
<protein>
    <submittedName>
        <fullName evidence="3">Extracellular solute-binding protein</fullName>
    </submittedName>
</protein>
<dbReference type="PROSITE" id="PS51257">
    <property type="entry name" value="PROKAR_LIPOPROTEIN"/>
    <property type="match status" value="1"/>
</dbReference>
<comment type="similarity">
    <text evidence="1">Belongs to the bacterial solute-binding protein 1 family.</text>
</comment>